<evidence type="ECO:0000256" key="1">
    <source>
        <dbReference type="ARBA" id="ARBA00022574"/>
    </source>
</evidence>
<feature type="repeat" description="WD" evidence="3">
    <location>
        <begin position="1372"/>
        <end position="1413"/>
    </location>
</feature>
<dbReference type="InterPro" id="IPR056251">
    <property type="entry name" value="Arm_rpt_dom"/>
</dbReference>
<evidence type="ECO:0000313" key="8">
    <source>
        <dbReference type="Proteomes" id="UP001194580"/>
    </source>
</evidence>
<dbReference type="PANTHER" id="PTHR22847:SF637">
    <property type="entry name" value="WD REPEAT DOMAIN 5B"/>
    <property type="match status" value="1"/>
</dbReference>
<dbReference type="PROSITE" id="PS50294">
    <property type="entry name" value="WD_REPEATS_REGION"/>
    <property type="match status" value="7"/>
</dbReference>
<feature type="domain" description="NACHT" evidence="5">
    <location>
        <begin position="699"/>
        <end position="858"/>
    </location>
</feature>
<dbReference type="InterPro" id="IPR001680">
    <property type="entry name" value="WD40_rpt"/>
</dbReference>
<dbReference type="SUPFAM" id="SSF48371">
    <property type="entry name" value="ARM repeat"/>
    <property type="match status" value="1"/>
</dbReference>
<dbReference type="InterPro" id="IPR007111">
    <property type="entry name" value="NACHT_NTPase"/>
</dbReference>
<evidence type="ECO:0008006" key="9">
    <source>
        <dbReference type="Google" id="ProtNLM"/>
    </source>
</evidence>
<dbReference type="InterPro" id="IPR011047">
    <property type="entry name" value="Quinoprotein_ADH-like_sf"/>
</dbReference>
<feature type="repeat" description="WD" evidence="3">
    <location>
        <begin position="1246"/>
        <end position="1282"/>
    </location>
</feature>
<protein>
    <recommendedName>
        <fullName evidence="9">WD40 repeat-like protein</fullName>
    </recommendedName>
</protein>
<dbReference type="Pfam" id="PF23948">
    <property type="entry name" value="ARM_5"/>
    <property type="match status" value="1"/>
</dbReference>
<accession>A0AAD4H871</accession>
<feature type="region of interest" description="Disordered" evidence="4">
    <location>
        <begin position="116"/>
        <end position="135"/>
    </location>
</feature>
<feature type="repeat" description="WD" evidence="3">
    <location>
        <begin position="1413"/>
        <end position="1450"/>
    </location>
</feature>
<dbReference type="PANTHER" id="PTHR22847">
    <property type="entry name" value="WD40 REPEAT PROTEIN"/>
    <property type="match status" value="1"/>
</dbReference>
<dbReference type="Proteomes" id="UP001194580">
    <property type="component" value="Unassembled WGS sequence"/>
</dbReference>
<evidence type="ECO:0000313" key="7">
    <source>
        <dbReference type="EMBL" id="KAG0278533.1"/>
    </source>
</evidence>
<proteinExistence type="predicted"/>
<dbReference type="Gene3D" id="3.40.50.300">
    <property type="entry name" value="P-loop containing nucleotide triphosphate hydrolases"/>
    <property type="match status" value="1"/>
</dbReference>
<dbReference type="Gene3D" id="2.160.20.80">
    <property type="entry name" value="E3 ubiquitin-protein ligase SopA"/>
    <property type="match status" value="1"/>
</dbReference>
<dbReference type="SUPFAM" id="SSF52540">
    <property type="entry name" value="P-loop containing nucleoside triphosphate hydrolases"/>
    <property type="match status" value="1"/>
</dbReference>
<feature type="repeat" description="WD" evidence="3">
    <location>
        <begin position="1204"/>
        <end position="1236"/>
    </location>
</feature>
<evidence type="ECO:0000256" key="2">
    <source>
        <dbReference type="ARBA" id="ARBA00022737"/>
    </source>
</evidence>
<organism evidence="7 8">
    <name type="scientific">Linnemannia exigua</name>
    <dbReference type="NCBI Taxonomy" id="604196"/>
    <lineage>
        <taxon>Eukaryota</taxon>
        <taxon>Fungi</taxon>
        <taxon>Fungi incertae sedis</taxon>
        <taxon>Mucoromycota</taxon>
        <taxon>Mortierellomycotina</taxon>
        <taxon>Mortierellomycetes</taxon>
        <taxon>Mortierellales</taxon>
        <taxon>Mortierellaceae</taxon>
        <taxon>Linnemannia</taxon>
    </lineage>
</organism>
<keyword evidence="8" id="KW-1185">Reference proteome</keyword>
<feature type="repeat" description="WD" evidence="3">
    <location>
        <begin position="1497"/>
        <end position="1530"/>
    </location>
</feature>
<dbReference type="SMART" id="SM00320">
    <property type="entry name" value="WD40"/>
    <property type="match status" value="9"/>
</dbReference>
<comment type="caution">
    <text evidence="7">The sequence shown here is derived from an EMBL/GenBank/DDBJ whole genome shotgun (WGS) entry which is preliminary data.</text>
</comment>
<sequence length="1585" mass="174954">MTCCRGTHLESAPQPSSQKQQHFHVQRYKSNANSTNPNMTNQPTNDPPPGVKMTPKGKAVFAKLENSAKRALHPSTKYDYSVVNAIAAVHVENSRILNQVGYFALDGATITYSSEDLGSHNGSQGSSENSSAKPRVRGFSNLASHEASVQLDSSSPTATPREETGKTELSLTAGSVSPNSAGHRFTSTLQLAFGQHLLSKKPSPSTSTSGLHVTSGNYVHELTLVLDKAEEAWRSDVEQDSIEHDDVRWLVTRVATEFINCANKDVESIAEVVLLGSVLDPKICHRVVSSLIGQLESEGLSDIYILQGLMQLLQEALPGSIIGDDLVRILRVLQEQLTKTYKALGDTEHAASERIYQFSTIVCRVIDAMMEGDIRDLNRAEDHKPLLDLLVEVKGSPDPYLRFQASYAWQALQYAGDDEPPLHAILRIGGGVAMAALSVDSVYKFDSENLFKALDILAQAAGQAFDVVKAGVEGEQPLRKGGDGAMDSLSKGFQSGSKRVWYPALQAARMCVRDGRLADFEQVIYEAPCRCESEFQWGICQLLGEIAMDPIWAIENRQQAVDLLGKLYRSDNEWITDPGAKKVILGILRHLSINTEQTIQDRAGILLQYLTTSSTSNLPRAYPLTVRMSHPLASPLLDKALKDLAMEYELRRMMTRCSEEHCQTVYIPPQAKTNLLAADKESSPLMDKVEEFLISNRQVFLVLGDSGAGKSTFNRHLERVLWKAYKPGDRIPLFISLPSLKNPETDLITEHLKNYDFSEAAMQELKRDRQFILICDGYDEARLSINLHSTNMFNRSQQWKVKMIISCRSIYLSQNYREQFQPQPIDRYSPATPHLFQEAAIVPFSSSQIEDYVEQFVQETKVHELSDSRSVWSSVRYMEMLKAIPNLMELVKNPFLLTLSLEALPDLAKDSPDFTKLKLTRLSIYDAFTCQWAHVGKVRLISMPLEAEEEKVLDGLIEDGFSQAVIDFLKNLAASIFQEQDGSSSVDYIQRRHSSSWKNKFFGIEPESTFLRQSSPLVRVGTRYSFIHHSLLEYFYSRHIFDAETPLDIARHPLSQRNLVNEPSILQFLAEYVHYDPTFKQKLIQVIELSKANSQAGQAAANAITILVKAGIHFNGVDLQGIKIPGADLSDGQFDSAQLQGADLRNTNLRNIWLRQADLSNAQMADVDFGELPYLQENSAIASGSWDDTVCLWDAQTVAPGPILGGHTNIVTSVAYSPSGQQIATGSFDKTVRLWNSQINASSTLTNGHTSMVTSVAYSPCGQQIASGSRDNTMRLWDTQTGAPGIILNGHTKAVTSVVFSPSGLQIASGSWDHTVRLWDAQTGVPGAILSGHSDIVTSVVYSPSGQQIASGSCDLTIRLWSAQTGAPGAILSGHTKFVSSMAFAPSGLQIASGSTDRTVRLWNLQSSAHSTILNHPRAVTSVVYSPCGQQIASGSYDKTVRLWDLNTGSPGVILEGHTDIVTSVVFSPSGQYIASGSRDSMVRLWDKSSGQCLAVVEDFQGEITSIAWNSNLNGTYIATGCRDRSVRMWLVKKDGEHFLVHLHWSSTHDYLALSRSIMHNVEGLSEMNVHLVEQRGAVCKPLDL</sequence>
<dbReference type="InterPro" id="IPR019775">
    <property type="entry name" value="WD40_repeat_CS"/>
</dbReference>
<evidence type="ECO:0000256" key="4">
    <source>
        <dbReference type="SAM" id="MobiDB-lite"/>
    </source>
</evidence>
<dbReference type="InterPro" id="IPR015943">
    <property type="entry name" value="WD40/YVTN_repeat-like_dom_sf"/>
</dbReference>
<feature type="compositionally biased region" description="Polar residues" evidence="4">
    <location>
        <begin position="116"/>
        <end position="132"/>
    </location>
</feature>
<name>A0AAD4H871_9FUNG</name>
<dbReference type="SUPFAM" id="SSF141571">
    <property type="entry name" value="Pentapeptide repeat-like"/>
    <property type="match status" value="1"/>
</dbReference>
<feature type="repeat" description="WD" evidence="3">
    <location>
        <begin position="1330"/>
        <end position="1366"/>
    </location>
</feature>
<feature type="compositionally biased region" description="Polar residues" evidence="4">
    <location>
        <begin position="167"/>
        <end position="178"/>
    </location>
</feature>
<evidence type="ECO:0000256" key="3">
    <source>
        <dbReference type="PROSITE-ProRule" id="PRU00221"/>
    </source>
</evidence>
<gene>
    <name evidence="7" type="ORF">BGZ95_003756</name>
</gene>
<dbReference type="EMBL" id="JAAAIL010000188">
    <property type="protein sequence ID" value="KAG0278533.1"/>
    <property type="molecule type" value="Genomic_DNA"/>
</dbReference>
<dbReference type="PROSITE" id="PS00678">
    <property type="entry name" value="WD_REPEATS_1"/>
    <property type="match status" value="4"/>
</dbReference>
<dbReference type="Gene3D" id="2.130.10.10">
    <property type="entry name" value="YVTN repeat-like/Quinoprotein amine dehydrogenase"/>
    <property type="match status" value="3"/>
</dbReference>
<keyword evidence="2" id="KW-0677">Repeat</keyword>
<feature type="region of interest" description="Disordered" evidence="4">
    <location>
        <begin position="145"/>
        <end position="178"/>
    </location>
</feature>
<dbReference type="InterPro" id="IPR016024">
    <property type="entry name" value="ARM-type_fold"/>
</dbReference>
<dbReference type="Pfam" id="PF05729">
    <property type="entry name" value="NACHT"/>
    <property type="match status" value="1"/>
</dbReference>
<keyword evidence="1 3" id="KW-0853">WD repeat</keyword>
<reference evidence="7" key="1">
    <citation type="journal article" date="2020" name="Fungal Divers.">
        <title>Resolving the Mortierellaceae phylogeny through synthesis of multi-gene phylogenetics and phylogenomics.</title>
        <authorList>
            <person name="Vandepol N."/>
            <person name="Liber J."/>
            <person name="Desiro A."/>
            <person name="Na H."/>
            <person name="Kennedy M."/>
            <person name="Barry K."/>
            <person name="Grigoriev I.V."/>
            <person name="Miller A.N."/>
            <person name="O'Donnell K."/>
            <person name="Stajich J.E."/>
            <person name="Bonito G."/>
        </authorList>
    </citation>
    <scope>NUCLEOTIDE SEQUENCE</scope>
    <source>
        <strain evidence="7">NRRL 28262</strain>
    </source>
</reference>
<feature type="compositionally biased region" description="Polar residues" evidence="4">
    <location>
        <begin position="28"/>
        <end position="44"/>
    </location>
</feature>
<dbReference type="InterPro" id="IPR001646">
    <property type="entry name" value="5peptide_repeat"/>
</dbReference>
<dbReference type="PRINTS" id="PR00320">
    <property type="entry name" value="GPROTEINBRPT"/>
</dbReference>
<dbReference type="InterPro" id="IPR027417">
    <property type="entry name" value="P-loop_NTPase"/>
</dbReference>
<dbReference type="CDD" id="cd00200">
    <property type="entry name" value="WD40"/>
    <property type="match status" value="1"/>
</dbReference>
<feature type="domain" description="Arm-like repeat" evidence="6">
    <location>
        <begin position="238"/>
        <end position="552"/>
    </location>
</feature>
<evidence type="ECO:0000259" key="5">
    <source>
        <dbReference type="Pfam" id="PF05729"/>
    </source>
</evidence>
<evidence type="ECO:0000259" key="6">
    <source>
        <dbReference type="Pfam" id="PF23948"/>
    </source>
</evidence>
<feature type="region of interest" description="Disordered" evidence="4">
    <location>
        <begin position="1"/>
        <end position="55"/>
    </location>
</feature>
<dbReference type="PROSITE" id="PS50082">
    <property type="entry name" value="WD_REPEATS_2"/>
    <property type="match status" value="8"/>
</dbReference>
<feature type="repeat" description="WD" evidence="3">
    <location>
        <begin position="1288"/>
        <end position="1324"/>
    </location>
</feature>
<dbReference type="SUPFAM" id="SSF50978">
    <property type="entry name" value="WD40 repeat-like"/>
    <property type="match status" value="1"/>
</dbReference>
<dbReference type="InterPro" id="IPR020472">
    <property type="entry name" value="WD40_PAC1"/>
</dbReference>
<dbReference type="GO" id="GO:1990234">
    <property type="term" value="C:transferase complex"/>
    <property type="evidence" value="ECO:0007669"/>
    <property type="project" value="UniProtKB-ARBA"/>
</dbReference>
<dbReference type="Pfam" id="PF00400">
    <property type="entry name" value="WD40"/>
    <property type="match status" value="9"/>
</dbReference>
<feature type="repeat" description="WD" evidence="3">
    <location>
        <begin position="1455"/>
        <end position="1496"/>
    </location>
</feature>
<dbReference type="SUPFAM" id="SSF50998">
    <property type="entry name" value="Quinoprotein alcohol dehydrogenase-like"/>
    <property type="match status" value="1"/>
</dbReference>
<dbReference type="InterPro" id="IPR036322">
    <property type="entry name" value="WD40_repeat_dom_sf"/>
</dbReference>
<dbReference type="GO" id="GO:0005634">
    <property type="term" value="C:nucleus"/>
    <property type="evidence" value="ECO:0007669"/>
    <property type="project" value="TreeGrafter"/>
</dbReference>
<dbReference type="Pfam" id="PF00805">
    <property type="entry name" value="Pentapeptide"/>
    <property type="match status" value="1"/>
</dbReference>